<keyword evidence="5" id="KW-0456">Lyase</keyword>
<evidence type="ECO:0000256" key="6">
    <source>
        <dbReference type="ARBA" id="ARBA00048348"/>
    </source>
</evidence>
<dbReference type="CDD" id="cd03124">
    <property type="entry name" value="alpha_CA_prokaryotic_like"/>
    <property type="match status" value="1"/>
</dbReference>
<feature type="transmembrane region" description="Helical" evidence="7">
    <location>
        <begin position="12"/>
        <end position="36"/>
    </location>
</feature>
<protein>
    <recommendedName>
        <fullName evidence="2">carbonic anhydrase</fullName>
        <ecNumber evidence="2">4.2.1.1</ecNumber>
    </recommendedName>
</protein>
<accession>A0A7S0V3E2</accession>
<evidence type="ECO:0000256" key="4">
    <source>
        <dbReference type="ARBA" id="ARBA00022833"/>
    </source>
</evidence>
<dbReference type="InterPro" id="IPR023561">
    <property type="entry name" value="Carbonic_anhydrase_a-class"/>
</dbReference>
<dbReference type="GO" id="GO:0008270">
    <property type="term" value="F:zinc ion binding"/>
    <property type="evidence" value="ECO:0007669"/>
    <property type="project" value="InterPro"/>
</dbReference>
<keyword evidence="7" id="KW-1133">Transmembrane helix</keyword>
<evidence type="ECO:0000256" key="1">
    <source>
        <dbReference type="ARBA" id="ARBA00010718"/>
    </source>
</evidence>
<dbReference type="InterPro" id="IPR001148">
    <property type="entry name" value="CA_dom"/>
</dbReference>
<evidence type="ECO:0000256" key="2">
    <source>
        <dbReference type="ARBA" id="ARBA00012925"/>
    </source>
</evidence>
<name>A0A7S0V3E2_9CRYP</name>
<dbReference type="Gene3D" id="3.10.200.10">
    <property type="entry name" value="Alpha carbonic anhydrase"/>
    <property type="match status" value="1"/>
</dbReference>
<comment type="catalytic activity">
    <reaction evidence="6">
        <text>hydrogencarbonate + H(+) = CO2 + H2O</text>
        <dbReference type="Rhea" id="RHEA:10748"/>
        <dbReference type="ChEBI" id="CHEBI:15377"/>
        <dbReference type="ChEBI" id="CHEBI:15378"/>
        <dbReference type="ChEBI" id="CHEBI:16526"/>
        <dbReference type="ChEBI" id="CHEBI:17544"/>
        <dbReference type="EC" id="4.2.1.1"/>
    </reaction>
</comment>
<evidence type="ECO:0000313" key="9">
    <source>
        <dbReference type="EMBL" id="CAD8778492.1"/>
    </source>
</evidence>
<dbReference type="PANTHER" id="PTHR18952">
    <property type="entry name" value="CARBONIC ANHYDRASE"/>
    <property type="match status" value="1"/>
</dbReference>
<dbReference type="InterPro" id="IPR036398">
    <property type="entry name" value="CA_dom_sf"/>
</dbReference>
<evidence type="ECO:0000259" key="8">
    <source>
        <dbReference type="PROSITE" id="PS51144"/>
    </source>
</evidence>
<evidence type="ECO:0000256" key="3">
    <source>
        <dbReference type="ARBA" id="ARBA00022723"/>
    </source>
</evidence>
<dbReference type="EC" id="4.2.1.1" evidence="2"/>
<dbReference type="AlphaFoldDB" id="A0A7S0V3E2"/>
<dbReference type="EMBL" id="HBFN01001916">
    <property type="protein sequence ID" value="CAD8778492.1"/>
    <property type="molecule type" value="Transcribed_RNA"/>
</dbReference>
<dbReference type="SMART" id="SM01057">
    <property type="entry name" value="Carb_anhydrase"/>
    <property type="match status" value="1"/>
</dbReference>
<keyword evidence="7" id="KW-0812">Transmembrane</keyword>
<dbReference type="Pfam" id="PF00194">
    <property type="entry name" value="Carb_anhydrase"/>
    <property type="match status" value="1"/>
</dbReference>
<keyword evidence="7" id="KW-0472">Membrane</keyword>
<dbReference type="InterPro" id="IPR041891">
    <property type="entry name" value="Alpha_CA_prokaryot-like"/>
</dbReference>
<proteinExistence type="inferred from homology"/>
<keyword evidence="3" id="KW-0479">Metal-binding</keyword>
<sequence>MQKQDEERPPSMVPLATLVAMLGLMFVFVLAILGVVGDMHANGVWEKTCPVCSGNQAVTECPTLPGTWSYAKADDWGGTCSSGSSQSPINIATADAAGGAAADTYTPIFVGSFTTASVGGDFLRRAFLEIKDETVTVSDIWTTFKWSGRDWKFQTLKMHFPSEHTIDSKQYEVEIAMHYIDTSGKHMIMSFLGDRVGDVAGESPRFIADVADLAADNMGMRIMQLDFSEAMVGLRTKCIPTTADGSDDCLSNRESAYYGYTGSLSIPPCTEGVERLVMKEPFKIRDEDYDELTKLTSGNARPVQDLNDRKVVKVE</sequence>
<evidence type="ECO:0000256" key="5">
    <source>
        <dbReference type="ARBA" id="ARBA00023239"/>
    </source>
</evidence>
<dbReference type="SUPFAM" id="SSF51069">
    <property type="entry name" value="Carbonic anhydrase"/>
    <property type="match status" value="1"/>
</dbReference>
<dbReference type="PROSITE" id="PS51144">
    <property type="entry name" value="ALPHA_CA_2"/>
    <property type="match status" value="1"/>
</dbReference>
<evidence type="ECO:0000256" key="7">
    <source>
        <dbReference type="SAM" id="Phobius"/>
    </source>
</evidence>
<keyword evidence="4" id="KW-0862">Zinc</keyword>
<dbReference type="PANTHER" id="PTHR18952:SF265">
    <property type="entry name" value="CARBONIC ANHYDRASE"/>
    <property type="match status" value="1"/>
</dbReference>
<reference evidence="9" key="1">
    <citation type="submission" date="2021-01" db="EMBL/GenBank/DDBJ databases">
        <authorList>
            <person name="Corre E."/>
            <person name="Pelletier E."/>
            <person name="Niang G."/>
            <person name="Scheremetjew M."/>
            <person name="Finn R."/>
            <person name="Kale V."/>
            <person name="Holt S."/>
            <person name="Cochrane G."/>
            <person name="Meng A."/>
            <person name="Brown T."/>
            <person name="Cohen L."/>
        </authorList>
    </citation>
    <scope>NUCLEOTIDE SEQUENCE</scope>
    <source>
        <strain evidence="9">CCMP443</strain>
    </source>
</reference>
<dbReference type="GO" id="GO:0004089">
    <property type="term" value="F:carbonate dehydratase activity"/>
    <property type="evidence" value="ECO:0007669"/>
    <property type="project" value="UniProtKB-EC"/>
</dbReference>
<feature type="domain" description="Alpha-carbonic anhydrase" evidence="8">
    <location>
        <begin position="66"/>
        <end position="315"/>
    </location>
</feature>
<organism evidence="9">
    <name type="scientific">Hemiselmis tepida</name>
    <dbReference type="NCBI Taxonomy" id="464990"/>
    <lineage>
        <taxon>Eukaryota</taxon>
        <taxon>Cryptophyceae</taxon>
        <taxon>Cryptomonadales</taxon>
        <taxon>Hemiselmidaceae</taxon>
        <taxon>Hemiselmis</taxon>
    </lineage>
</organism>
<gene>
    <name evidence="9" type="ORF">HTEP1355_LOCUS1191</name>
</gene>
<comment type="similarity">
    <text evidence="1">Belongs to the alpha-carbonic anhydrase family.</text>
</comment>